<accession>I2E1S0</accession>
<dbReference type="EMBL" id="JQ665880">
    <property type="protein sequence ID" value="AFJ91438.1"/>
    <property type="molecule type" value="Genomic_DNA"/>
</dbReference>
<sequence>MGVGEQLKHARKAIIGAPAAMQRRQSVFLFFTVDWDRSR</sequence>
<organism evidence="1">
    <name type="scientific">Rhizobium meliloti</name>
    <name type="common">Ensifer meliloti</name>
    <name type="synonym">Sinorhizobium meliloti</name>
    <dbReference type="NCBI Taxonomy" id="382"/>
    <lineage>
        <taxon>Bacteria</taxon>
        <taxon>Pseudomonadati</taxon>
        <taxon>Pseudomonadota</taxon>
        <taxon>Alphaproteobacteria</taxon>
        <taxon>Hyphomicrobiales</taxon>
        <taxon>Rhizobiaceae</taxon>
        <taxon>Sinorhizobium/Ensifer group</taxon>
        <taxon>Sinorhizobium</taxon>
    </lineage>
</organism>
<protein>
    <submittedName>
        <fullName evidence="1">Uncharacterized protein</fullName>
    </submittedName>
</protein>
<name>I2E1S0_RHIML</name>
<proteinExistence type="predicted"/>
<keyword evidence="1" id="KW-0614">Plasmid</keyword>
<gene>
    <name evidence="1" type="ORF">pHRC017_0326</name>
</gene>
<reference evidence="1" key="1">
    <citation type="journal article" date="2012" name="Mol. Plant Microbe Interact.">
        <title>Rhizobial plasmids that cause impaired symbiotic nitrogen fixation and enhanced host invasion.</title>
        <authorList>
            <person name="Crook M.B."/>
            <person name="Lindsay D.P."/>
            <person name="Biggs M.B."/>
            <person name="Bentley J.S."/>
            <person name="Price J.C."/>
            <person name="Clement S.C."/>
            <person name="Clement M.J."/>
            <person name="Long S.R."/>
            <person name="Griffitts J.S."/>
        </authorList>
    </citation>
    <scope>NUCLEOTIDE SEQUENCE</scope>
    <source>
        <strain evidence="1">C017</strain>
        <plasmid evidence="1">pHRC017</plasmid>
    </source>
</reference>
<dbReference type="AlphaFoldDB" id="I2E1S0"/>
<evidence type="ECO:0000313" key="1">
    <source>
        <dbReference type="EMBL" id="AFJ91438.1"/>
    </source>
</evidence>
<geneLocation type="plasmid" evidence="1">
    <name>pHRC017</name>
</geneLocation>